<organism evidence="1 2">
    <name type="scientific">Kordiimonas lacus</name>
    <dbReference type="NCBI Taxonomy" id="637679"/>
    <lineage>
        <taxon>Bacteria</taxon>
        <taxon>Pseudomonadati</taxon>
        <taxon>Pseudomonadota</taxon>
        <taxon>Alphaproteobacteria</taxon>
        <taxon>Kordiimonadales</taxon>
        <taxon>Kordiimonadaceae</taxon>
        <taxon>Kordiimonas</taxon>
    </lineage>
</organism>
<protein>
    <submittedName>
        <fullName evidence="1">Uncharacterized protein</fullName>
    </submittedName>
</protein>
<name>A0A1G7ACN8_9PROT</name>
<reference evidence="1 2" key="1">
    <citation type="submission" date="2016-10" db="EMBL/GenBank/DDBJ databases">
        <authorList>
            <person name="de Groot N.N."/>
        </authorList>
    </citation>
    <scope>NUCLEOTIDE SEQUENCE [LARGE SCALE GENOMIC DNA]</scope>
    <source>
        <strain evidence="1 2">CGMCC 1.9109</strain>
    </source>
</reference>
<keyword evidence="2" id="KW-1185">Reference proteome</keyword>
<dbReference type="STRING" id="637679.GCA_001550055_01678"/>
<evidence type="ECO:0000313" key="1">
    <source>
        <dbReference type="EMBL" id="SDE12582.1"/>
    </source>
</evidence>
<dbReference type="EMBL" id="FNAK01000004">
    <property type="protein sequence ID" value="SDE12582.1"/>
    <property type="molecule type" value="Genomic_DNA"/>
</dbReference>
<accession>A0A1G7ACN8</accession>
<gene>
    <name evidence="1" type="ORF">SAMN04488071_2179</name>
</gene>
<sequence>MAPRLHTNVLPIKAKNVITPTNTSKPCVGRAFVHDCFIAFSQAQLGAQYKKKCHMKSLWNLGGVTGVMENFDGRISGCIMCFERWIAPVDKQIQKKLGF</sequence>
<dbReference type="AlphaFoldDB" id="A0A1G7ACN8"/>
<evidence type="ECO:0000313" key="2">
    <source>
        <dbReference type="Proteomes" id="UP000183685"/>
    </source>
</evidence>
<dbReference type="Proteomes" id="UP000183685">
    <property type="component" value="Unassembled WGS sequence"/>
</dbReference>
<proteinExistence type="predicted"/>